<dbReference type="VEuPathDB" id="FungiDB:CJJ09_005143"/>
<dbReference type="VEuPathDB" id="FungiDB:CJI97_004337"/>
<organism evidence="1 2">
    <name type="scientific">Candidozyma auris</name>
    <name type="common">Yeast</name>
    <name type="synonym">Candida auris</name>
    <dbReference type="NCBI Taxonomy" id="498019"/>
    <lineage>
        <taxon>Eukaryota</taxon>
        <taxon>Fungi</taxon>
        <taxon>Dikarya</taxon>
        <taxon>Ascomycota</taxon>
        <taxon>Saccharomycotina</taxon>
        <taxon>Pichiomycetes</taxon>
        <taxon>Metschnikowiaceae</taxon>
        <taxon>Candidozyma</taxon>
    </lineage>
</organism>
<comment type="caution">
    <text evidence="1">The sequence shown here is derived from an EMBL/GenBank/DDBJ whole genome shotgun (WGS) entry which is preliminary data.</text>
</comment>
<evidence type="ECO:0000313" key="1">
    <source>
        <dbReference type="EMBL" id="KND98790.1"/>
    </source>
</evidence>
<reference evidence="2" key="1">
    <citation type="journal article" date="2015" name="BMC Genomics">
        <title>Draft genome of a commonly misdiagnosed multidrug resistant pathogen Candida auris.</title>
        <authorList>
            <person name="Chatterjee S."/>
            <person name="Alampalli S.V."/>
            <person name="Nageshan R.K."/>
            <person name="Chettiar S.T."/>
            <person name="Joshi S."/>
            <person name="Tatu U.S."/>
        </authorList>
    </citation>
    <scope>NUCLEOTIDE SEQUENCE [LARGE SCALE GENOMIC DNA]</scope>
    <source>
        <strain evidence="2">6684</strain>
    </source>
</reference>
<name>A0A0L0NYK8_CANAR</name>
<dbReference type="VEuPathDB" id="FungiDB:CJJ07_002101"/>
<proteinExistence type="predicted"/>
<accession>A0A0L0NYK8</accession>
<gene>
    <name evidence="1" type="ORF">QG37_04700</name>
</gene>
<sequence>MLASWFRAQINSRFPQQCDQESAKVPCPESPKLPAGMSQEGIGKDRIIEGDLEENEDVSLLDLFPTNPSVALHHLTPILPAADNKAALACVISLQALFGLTLLCRRIPKFGELAFRTYSTMAARKITGLLLVTSSAIESLRFPLPYDPWVEEAREWRNWAIRNGDNPSWWFGAIEWYEPMSYGYWIELLRRRLDNERLAKKREARLEQDEIRKFNISLNPDGTGKDVEFKFALPSWSHQHQFYPELKLNNRANFTELLNGPLKDVNELNKAERIDAALEQDIKQKKEKGASEFDFDEPEMIHLPVGITKKKWESDDNLFTLAWTRCEPWWELAQGLSMEVRLVPSSKNVVISDE</sequence>
<dbReference type="VEuPathDB" id="FungiDB:B9J08_004274"/>
<protein>
    <submittedName>
        <fullName evidence="1">Uncharacterized protein</fullName>
    </submittedName>
</protein>
<dbReference type="VEuPathDB" id="FungiDB:QG37_04700"/>
<dbReference type="EMBL" id="LGST01000031">
    <property type="protein sequence ID" value="KND98790.1"/>
    <property type="molecule type" value="Genomic_DNA"/>
</dbReference>
<dbReference type="Proteomes" id="UP000037122">
    <property type="component" value="Unassembled WGS sequence"/>
</dbReference>
<evidence type="ECO:0000313" key="2">
    <source>
        <dbReference type="Proteomes" id="UP000037122"/>
    </source>
</evidence>
<dbReference type="VEuPathDB" id="FungiDB:CJI96_0005298"/>
<dbReference type="AlphaFoldDB" id="A0A0L0NYK8"/>